<feature type="domain" description="Glycosyltransferase subfamily 4-like N-terminal" evidence="1">
    <location>
        <begin position="4"/>
        <end position="138"/>
    </location>
</feature>
<evidence type="ECO:0000259" key="1">
    <source>
        <dbReference type="Pfam" id="PF13477"/>
    </source>
</evidence>
<dbReference type="Pfam" id="PF13692">
    <property type="entry name" value="Glyco_trans_1_4"/>
    <property type="match status" value="1"/>
</dbReference>
<dbReference type="Gene3D" id="3.40.50.2000">
    <property type="entry name" value="Glycogen Phosphorylase B"/>
    <property type="match status" value="2"/>
</dbReference>
<dbReference type="SUPFAM" id="SSF53756">
    <property type="entry name" value="UDP-Glycosyltransferase/glycogen phosphorylase"/>
    <property type="match status" value="1"/>
</dbReference>
<protein>
    <submittedName>
        <fullName evidence="2">Glycosyltransferase family 4 protein</fullName>
    </submittedName>
</protein>
<dbReference type="EMBL" id="JACZZA010000012">
    <property type="protein sequence ID" value="MBE1162288.1"/>
    <property type="molecule type" value="Genomic_DNA"/>
</dbReference>
<dbReference type="Pfam" id="PF13477">
    <property type="entry name" value="Glyco_trans_4_2"/>
    <property type="match status" value="1"/>
</dbReference>
<dbReference type="InterPro" id="IPR028098">
    <property type="entry name" value="Glyco_trans_4-like_N"/>
</dbReference>
<keyword evidence="3" id="KW-1185">Reference proteome</keyword>
<name>A0ABR9GE03_9GAMM</name>
<accession>A0ABR9GE03</accession>
<dbReference type="Proteomes" id="UP000651010">
    <property type="component" value="Unassembled WGS sequence"/>
</dbReference>
<comment type="caution">
    <text evidence="2">The sequence shown here is derived from an EMBL/GenBank/DDBJ whole genome shotgun (WGS) entry which is preliminary data.</text>
</comment>
<dbReference type="PANTHER" id="PTHR12526:SF638">
    <property type="entry name" value="SPORE COAT PROTEIN SA"/>
    <property type="match status" value="1"/>
</dbReference>
<organism evidence="2 3">
    <name type="scientific">Dyella acidiphila</name>
    <dbReference type="NCBI Taxonomy" id="2775866"/>
    <lineage>
        <taxon>Bacteria</taxon>
        <taxon>Pseudomonadati</taxon>
        <taxon>Pseudomonadota</taxon>
        <taxon>Gammaproteobacteria</taxon>
        <taxon>Lysobacterales</taxon>
        <taxon>Rhodanobacteraceae</taxon>
        <taxon>Dyella</taxon>
    </lineage>
</organism>
<proteinExistence type="predicted"/>
<dbReference type="RefSeq" id="WP_192557120.1">
    <property type="nucleotide sequence ID" value="NZ_JACZZA010000012.1"/>
</dbReference>
<dbReference type="CDD" id="cd03808">
    <property type="entry name" value="GT4_CapM-like"/>
    <property type="match status" value="1"/>
</dbReference>
<reference evidence="2 3" key="1">
    <citation type="submission" date="2020-09" db="EMBL/GenBank/DDBJ databases">
        <title>Dyella sp. 7MK23 isolated from forest soil.</title>
        <authorList>
            <person name="Fu J."/>
        </authorList>
    </citation>
    <scope>NUCLEOTIDE SEQUENCE [LARGE SCALE GENOMIC DNA]</scope>
    <source>
        <strain evidence="2 3">7MK23</strain>
    </source>
</reference>
<gene>
    <name evidence="2" type="ORF">IGX34_18025</name>
</gene>
<evidence type="ECO:0000313" key="3">
    <source>
        <dbReference type="Proteomes" id="UP000651010"/>
    </source>
</evidence>
<dbReference type="PANTHER" id="PTHR12526">
    <property type="entry name" value="GLYCOSYLTRANSFERASE"/>
    <property type="match status" value="1"/>
</dbReference>
<evidence type="ECO:0000313" key="2">
    <source>
        <dbReference type="EMBL" id="MBE1162288.1"/>
    </source>
</evidence>
<sequence>MKAVLFANTDWYLYNFRRSLALSLRRAGYDVLLISPEGPYGRKLRNLGLRWQPLPMERRSLNVFRELALLGYLVRLLRREQPNIVHGFTIKCAVYGSLAARMAGIPARVNAVAGMGYVFTSNQLKARILRPVVRRLLRLALGGKGARLILQNADDATLFKQAGLVDPAHIRLIRGSGVDCAQFAGVAPEPAAGGRLRVLLACRLLWDKGVDEYVAAARQLRKQGRPIEALLAGNSDPGNPAAIPDSTVRRWVDEGAITWLGHVDDMRQLLGSVQVAVLPSYREGLPRSLIEAAACGLPLITTDVPGCREVVSDGVDGLLVPVKDGAALADAIRRLQDDPALARKLGEAARSKARAQFDERIVIQCTIDVYTELCHPQEQPEPDSQGRHLSH</sequence>